<dbReference type="Pfam" id="PF04773">
    <property type="entry name" value="FecR"/>
    <property type="match status" value="1"/>
</dbReference>
<dbReference type="Proteomes" id="UP000239522">
    <property type="component" value="Unassembled WGS sequence"/>
</dbReference>
<keyword evidence="5" id="KW-1185">Reference proteome</keyword>
<dbReference type="OrthoDB" id="649666at2"/>
<dbReference type="InterPro" id="IPR006860">
    <property type="entry name" value="FecR"/>
</dbReference>
<proteinExistence type="predicted"/>
<comment type="caution">
    <text evidence="4">The sequence shown here is derived from an EMBL/GenBank/DDBJ whole genome shotgun (WGS) entry which is preliminary data.</text>
</comment>
<dbReference type="InterPro" id="IPR012373">
    <property type="entry name" value="Ferrdict_sens_TM"/>
</dbReference>
<feature type="domain" description="Protein FecR C-terminal" evidence="3">
    <location>
        <begin position="310"/>
        <end position="346"/>
    </location>
</feature>
<dbReference type="EMBL" id="MQUA01000013">
    <property type="protein sequence ID" value="PQB06404.1"/>
    <property type="molecule type" value="Genomic_DNA"/>
</dbReference>
<reference evidence="4 5" key="1">
    <citation type="submission" date="2016-11" db="EMBL/GenBank/DDBJ databases">
        <title>Trade-off between light-utilization and light-protection in marine flavobacteria.</title>
        <authorList>
            <person name="Kumagai Y."/>
        </authorList>
    </citation>
    <scope>NUCLEOTIDE SEQUENCE [LARGE SCALE GENOMIC DNA]</scope>
    <source>
        <strain evidence="4 5">ATCC 700397</strain>
    </source>
</reference>
<dbReference type="GO" id="GO:0016989">
    <property type="term" value="F:sigma factor antagonist activity"/>
    <property type="evidence" value="ECO:0007669"/>
    <property type="project" value="TreeGrafter"/>
</dbReference>
<dbReference type="PANTHER" id="PTHR30273:SF2">
    <property type="entry name" value="PROTEIN FECR"/>
    <property type="match status" value="1"/>
</dbReference>
<feature type="domain" description="FecR protein" evidence="2">
    <location>
        <begin position="171"/>
        <end position="266"/>
    </location>
</feature>
<dbReference type="Pfam" id="PF16344">
    <property type="entry name" value="FecR_C"/>
    <property type="match status" value="1"/>
</dbReference>
<evidence type="ECO:0000313" key="4">
    <source>
        <dbReference type="EMBL" id="PQB06404.1"/>
    </source>
</evidence>
<organism evidence="4 5">
    <name type="scientific">Polaribacter filamentus</name>
    <dbReference type="NCBI Taxonomy" id="53483"/>
    <lineage>
        <taxon>Bacteria</taxon>
        <taxon>Pseudomonadati</taxon>
        <taxon>Bacteroidota</taxon>
        <taxon>Flavobacteriia</taxon>
        <taxon>Flavobacteriales</taxon>
        <taxon>Flavobacteriaceae</taxon>
    </lineage>
</organism>
<evidence type="ECO:0000259" key="2">
    <source>
        <dbReference type="Pfam" id="PF04773"/>
    </source>
</evidence>
<dbReference type="PANTHER" id="PTHR30273">
    <property type="entry name" value="PERIPLASMIC SIGNAL SENSOR AND SIGMA FACTOR ACTIVATOR FECR-RELATED"/>
    <property type="match status" value="1"/>
</dbReference>
<dbReference type="Gene3D" id="2.60.120.1440">
    <property type="match status" value="1"/>
</dbReference>
<accession>A0A2S7KUT3</accession>
<gene>
    <name evidence="4" type="ORF">BST83_03845</name>
</gene>
<protein>
    <recommendedName>
        <fullName evidence="6">FecR protein domain-containing protein</fullName>
    </recommendedName>
</protein>
<dbReference type="Gene3D" id="3.55.50.30">
    <property type="match status" value="1"/>
</dbReference>
<dbReference type="RefSeq" id="WP_104808655.1">
    <property type="nucleotide sequence ID" value="NZ_MQUA01000013.1"/>
</dbReference>
<evidence type="ECO:0000256" key="1">
    <source>
        <dbReference type="SAM" id="Phobius"/>
    </source>
</evidence>
<dbReference type="AlphaFoldDB" id="A0A2S7KUT3"/>
<dbReference type="PIRSF" id="PIRSF018266">
    <property type="entry name" value="FecR"/>
    <property type="match status" value="1"/>
</dbReference>
<sequence>MEFKLIIKNINKTLTPDEEIIFIKWYNESERHQNYFENVKANYHNGFSHIDIKKEWLTLENKIVIPSRKINLWKYIAAASIVILISGSFVFNFNKTPAIESIIVDNNNEIENTIIMGTDKAILTLENGSNITLEKGKDYMAENLKSNGEELVYQPKNITKAQIKYNYLTIPRGGQFYVQLSDGTKIWLNSESQLKYPISFIEGEIRQVELVYGEAYFEVSPSTNHNGSKFKVLTSMQEVEVLGTEFNIKAYKDETNIYTTLAEGKVVIHNGFSSQNLIPTQQSNLNLKNNTITISSVDVYSETSWKKGLFSFKSTELKEIMNVLSRWYDVNFVFSNPKIETIKFNGF</sequence>
<dbReference type="InterPro" id="IPR032508">
    <property type="entry name" value="FecR_C"/>
</dbReference>
<evidence type="ECO:0000313" key="5">
    <source>
        <dbReference type="Proteomes" id="UP000239522"/>
    </source>
</evidence>
<keyword evidence="1" id="KW-0472">Membrane</keyword>
<keyword evidence="1" id="KW-1133">Transmembrane helix</keyword>
<evidence type="ECO:0000259" key="3">
    <source>
        <dbReference type="Pfam" id="PF16344"/>
    </source>
</evidence>
<evidence type="ECO:0008006" key="6">
    <source>
        <dbReference type="Google" id="ProtNLM"/>
    </source>
</evidence>
<keyword evidence="1" id="KW-0812">Transmembrane</keyword>
<feature type="transmembrane region" description="Helical" evidence="1">
    <location>
        <begin position="72"/>
        <end position="91"/>
    </location>
</feature>
<name>A0A2S7KUT3_9FLAO</name>